<dbReference type="STRING" id="289377.HL41_03900"/>
<dbReference type="RefSeq" id="WP_038060834.1">
    <property type="nucleotide sequence ID" value="NZ_CP008796.1"/>
</dbReference>
<keyword evidence="2" id="KW-1185">Reference proteome</keyword>
<dbReference type="Proteomes" id="UP000028481">
    <property type="component" value="Chromosome"/>
</dbReference>
<accession>A0A075WSZ2</accession>
<dbReference type="OrthoDB" id="9757917at2"/>
<sequence>MALPSWWQVATPHKDIREGKLSEALFAADLGDVVKGNAPLEYSDAVTFFQKTYLTQGLKNLVNNVVVRLSGGKSDPVIQLQTPFGGGKTHALVTLYHTVKNFEKIKHLPQLEGIKVPSNARVAVFVGTQADALQGRTPWGEIAHQLGKYETIAEHDRKRVSPGKEKLREIIDNSGPTLILIDELLEYIVKASQVEKTEKITHGQTLAFLQEITEVVASSKNSCLVITLPASILETYDEYAEKTLTQLQNVYGRVESIYTPVEGVEIYEVIRKRLFDDIGDDKSIKEVSQYYFDLYQRLGTDVPPEVKSLEYREKIEHAYPFHPEIIDVLYERWGSFPTFQRTRGVLRLLAEVVSDLYKRKVASPLIQSSLVNLQNPSIRREFVKHIGNEYESVIASDILEKATKIDKEMGSEYEKYKIATGIATSVFLYSFSGGERKGTTLPRLRVALLREGIPTTILGDAVSKLEEQLWFFHSEGKQYAFLNRPNLNRVIVDREETISEENVQEEIKKFIQKYAGSSMEVYVWPESSSDIPDNKALKLVVLSAKFFYGSTITNEFVSELFDKAGAGFRVYRNTVFVICMDNNGYSALTKTIRRLLALRSIQSDKTLLNTLTQENVNELKQKIKDLEKDLPFKIISTYRHLAWLDKQGLLFKDLGIPTVGSSETIAERVRQYLKDQEKILDRITPKYIIEKTFAKEENEKLLRDIYELSLKTPGMPILENESVLVNAIKDGVKRGIVGVKEDTEVYYCEDVTPAMDWVVLREEIAKEFKENQRKKQNVTEPAEIVTSPEIVVGGKDDQIKDEPVGKKEKNIKNLKLKFNVSWDKISNIISGVIGPLKGEASSLEISIEIKAVSDSEQGFDKNTLNLRVKETLKQIGAQIEEWKEE</sequence>
<dbReference type="EMBL" id="CP008796">
    <property type="protein sequence ID" value="AIH03986.1"/>
    <property type="molecule type" value="Genomic_DNA"/>
</dbReference>
<dbReference type="PaxDb" id="289377-HL41_03900"/>
<reference evidence="1 2" key="1">
    <citation type="journal article" date="2015" name="Genome Announc.">
        <title>Genome Sequence of a Sulfate-Reducing Thermophilic Bacterium, Thermodesulfobacterium commune DSM 2178T (Phylum Thermodesulfobacteria).</title>
        <authorList>
            <person name="Bhatnagar S."/>
            <person name="Badger J.H."/>
            <person name="Madupu R."/>
            <person name="Khouri H.M."/>
            <person name="O'Connor E.M."/>
            <person name="Robb F.T."/>
            <person name="Ward N.L."/>
            <person name="Eisen J.A."/>
        </authorList>
    </citation>
    <scope>NUCLEOTIDE SEQUENCE [LARGE SCALE GENOMIC DNA]</scope>
    <source>
        <strain evidence="1 2">DSM 2178</strain>
    </source>
</reference>
<dbReference type="Pfam" id="PF04465">
    <property type="entry name" value="DUF499"/>
    <property type="match status" value="1"/>
</dbReference>
<dbReference type="InterPro" id="IPR007555">
    <property type="entry name" value="DUF499"/>
</dbReference>
<protein>
    <submittedName>
        <fullName evidence="1">ATPase</fullName>
    </submittedName>
</protein>
<evidence type="ECO:0000313" key="2">
    <source>
        <dbReference type="Proteomes" id="UP000028481"/>
    </source>
</evidence>
<proteinExistence type="predicted"/>
<dbReference type="HOGENOM" id="CLU_010124_0_0_0"/>
<evidence type="ECO:0000313" key="1">
    <source>
        <dbReference type="EMBL" id="AIH03986.1"/>
    </source>
</evidence>
<name>A0A075WSZ2_9BACT</name>
<organism evidence="1 2">
    <name type="scientific">Thermodesulfobacterium commune DSM 2178</name>
    <dbReference type="NCBI Taxonomy" id="289377"/>
    <lineage>
        <taxon>Bacteria</taxon>
        <taxon>Pseudomonadati</taxon>
        <taxon>Thermodesulfobacteriota</taxon>
        <taxon>Thermodesulfobacteria</taxon>
        <taxon>Thermodesulfobacteriales</taxon>
        <taxon>Thermodesulfobacteriaceae</taxon>
        <taxon>Thermodesulfobacterium</taxon>
    </lineage>
</organism>
<dbReference type="KEGG" id="tcm:HL41_03900"/>
<dbReference type="AlphaFoldDB" id="A0A075WSZ2"/>
<gene>
    <name evidence="1" type="ORF">HL41_03900</name>
</gene>
<dbReference type="eggNOG" id="COG1483">
    <property type="taxonomic scope" value="Bacteria"/>
</dbReference>